<dbReference type="Proteomes" id="UP000835052">
    <property type="component" value="Unassembled WGS sequence"/>
</dbReference>
<dbReference type="AlphaFoldDB" id="A0A8S1H9P9"/>
<protein>
    <submittedName>
        <fullName evidence="1">Uncharacterized protein</fullName>
    </submittedName>
</protein>
<proteinExistence type="predicted"/>
<reference evidence="1" key="1">
    <citation type="submission" date="2020-10" db="EMBL/GenBank/DDBJ databases">
        <authorList>
            <person name="Kikuchi T."/>
        </authorList>
    </citation>
    <scope>NUCLEOTIDE SEQUENCE</scope>
    <source>
        <strain evidence="1">NKZ352</strain>
    </source>
</reference>
<organism evidence="1 2">
    <name type="scientific">Caenorhabditis auriculariae</name>
    <dbReference type="NCBI Taxonomy" id="2777116"/>
    <lineage>
        <taxon>Eukaryota</taxon>
        <taxon>Metazoa</taxon>
        <taxon>Ecdysozoa</taxon>
        <taxon>Nematoda</taxon>
        <taxon>Chromadorea</taxon>
        <taxon>Rhabditida</taxon>
        <taxon>Rhabditina</taxon>
        <taxon>Rhabditomorpha</taxon>
        <taxon>Rhabditoidea</taxon>
        <taxon>Rhabditidae</taxon>
        <taxon>Peloderinae</taxon>
        <taxon>Caenorhabditis</taxon>
    </lineage>
</organism>
<accession>A0A8S1H9P9</accession>
<dbReference type="EMBL" id="CAJGYM010000034">
    <property type="protein sequence ID" value="CAD6193276.1"/>
    <property type="molecule type" value="Genomic_DNA"/>
</dbReference>
<comment type="caution">
    <text evidence="1">The sequence shown here is derived from an EMBL/GenBank/DDBJ whole genome shotgun (WGS) entry which is preliminary data.</text>
</comment>
<name>A0A8S1H9P9_9PELO</name>
<evidence type="ECO:0000313" key="2">
    <source>
        <dbReference type="Proteomes" id="UP000835052"/>
    </source>
</evidence>
<keyword evidence="2" id="KW-1185">Reference proteome</keyword>
<sequence length="232" mass="26314">MESRRQGRSSSNLDNKGAAVVHSHKLSAMQKRVPWDLSLAVKKSQLDLNTDYAQMVPIVEARRAVLAERASRPVKNDHVAPFFPNRRSKKHGSSRRCFHRGNPEIFVDLDSAFFTSRRVKRSRLLPDRRISNTKRLAVVSESMVDLENSDMFQDIENYIANIRSQKQLTKESNPDRRMESFEDFHTVKASLEKPDISGGTGAVVDKLITGGKKIAVKKSSEEKIHKGSQNRD</sequence>
<evidence type="ECO:0000313" key="1">
    <source>
        <dbReference type="EMBL" id="CAD6193276.1"/>
    </source>
</evidence>
<gene>
    <name evidence="1" type="ORF">CAUJ_LOCUS9195</name>
</gene>